<dbReference type="InterPro" id="IPR019692">
    <property type="entry name" value="CFP-6_PH"/>
</dbReference>
<keyword evidence="1" id="KW-1133">Transmembrane helix</keyword>
<dbReference type="RefSeq" id="WP_143445561.1">
    <property type="nucleotide sequence ID" value="NZ_CBDRLL010000012.1"/>
</dbReference>
<gene>
    <name evidence="3" type="ORF">SAMN06296429_109118</name>
</gene>
<evidence type="ECO:0000256" key="1">
    <source>
        <dbReference type="SAM" id="Phobius"/>
    </source>
</evidence>
<dbReference type="Pfam" id="PF10756">
    <property type="entry name" value="bPH_6"/>
    <property type="match status" value="1"/>
</dbReference>
<keyword evidence="1" id="KW-0472">Membrane</keyword>
<accession>A0A1W2BY67</accession>
<evidence type="ECO:0000313" key="3">
    <source>
        <dbReference type="EMBL" id="SMC77582.1"/>
    </source>
</evidence>
<keyword evidence="1" id="KW-0812">Transmembrane</keyword>
<dbReference type="Proteomes" id="UP000192634">
    <property type="component" value="Unassembled WGS sequence"/>
</dbReference>
<feature type="domain" description="Low molecular weight protein antigen 6 PH" evidence="2">
    <location>
        <begin position="76"/>
        <end position="137"/>
    </location>
</feature>
<evidence type="ECO:0000313" key="4">
    <source>
        <dbReference type="Proteomes" id="UP000192634"/>
    </source>
</evidence>
<dbReference type="EMBL" id="FWXN01000009">
    <property type="protein sequence ID" value="SMC77582.1"/>
    <property type="molecule type" value="Genomic_DNA"/>
</dbReference>
<protein>
    <submittedName>
        <fullName evidence="3">PH domain-containing protein</fullName>
    </submittedName>
</protein>
<proteinExistence type="predicted"/>
<evidence type="ECO:0000259" key="2">
    <source>
        <dbReference type="Pfam" id="PF10756"/>
    </source>
</evidence>
<sequence length="144" mass="15370">MPTVTAPDRATAAVFRPTRGRWVSTVLGVATLVGSVLLALGLPERFGVMDQLTCIGIGAGVAVLMSRYATIHARPTSEGLYVRNLGPGELVPWEQITAVRFSQGMPWPRIDLADGLDMAVMAIQRSDGPVSVDEAQRLADLVGR</sequence>
<dbReference type="OrthoDB" id="3824918at2"/>
<feature type="transmembrane region" description="Helical" evidence="1">
    <location>
        <begin position="22"/>
        <end position="42"/>
    </location>
</feature>
<feature type="transmembrane region" description="Helical" evidence="1">
    <location>
        <begin position="48"/>
        <end position="65"/>
    </location>
</feature>
<organism evidence="3 4">
    <name type="scientific">Janibacter indicus</name>
    <dbReference type="NCBI Taxonomy" id="857417"/>
    <lineage>
        <taxon>Bacteria</taxon>
        <taxon>Bacillati</taxon>
        <taxon>Actinomycetota</taxon>
        <taxon>Actinomycetes</taxon>
        <taxon>Micrococcales</taxon>
        <taxon>Intrasporangiaceae</taxon>
        <taxon>Janibacter</taxon>
    </lineage>
</organism>
<name>A0A1W2BY67_9MICO</name>
<reference evidence="3 4" key="1">
    <citation type="submission" date="2017-04" db="EMBL/GenBank/DDBJ databases">
        <authorList>
            <person name="Afonso C.L."/>
            <person name="Miller P.J."/>
            <person name="Scott M.A."/>
            <person name="Spackman E."/>
            <person name="Goraichik I."/>
            <person name="Dimitrov K.M."/>
            <person name="Suarez D.L."/>
            <person name="Swayne D.E."/>
        </authorList>
    </citation>
    <scope>NUCLEOTIDE SEQUENCE [LARGE SCALE GENOMIC DNA]</scope>
    <source>
        <strain evidence="3 4">CGMCC 1.12511</strain>
    </source>
</reference>
<dbReference type="AlphaFoldDB" id="A0A1W2BY67"/>